<dbReference type="EMBL" id="FNCO01000015">
    <property type="protein sequence ID" value="SDI66516.1"/>
    <property type="molecule type" value="Genomic_DNA"/>
</dbReference>
<organism evidence="1 2">
    <name type="scientific">Pseudomonas abietaniphila</name>
    <dbReference type="NCBI Taxonomy" id="89065"/>
    <lineage>
        <taxon>Bacteria</taxon>
        <taxon>Pseudomonadati</taxon>
        <taxon>Pseudomonadota</taxon>
        <taxon>Gammaproteobacteria</taxon>
        <taxon>Pseudomonadales</taxon>
        <taxon>Pseudomonadaceae</taxon>
        <taxon>Pseudomonas</taxon>
    </lineage>
</organism>
<evidence type="ECO:0000313" key="2">
    <source>
        <dbReference type="Proteomes" id="UP000182894"/>
    </source>
</evidence>
<dbReference type="STRING" id="89065.SAMN05216605_115175"/>
<dbReference type="Proteomes" id="UP000182894">
    <property type="component" value="Unassembled WGS sequence"/>
</dbReference>
<accession>A0A1G8MF21</accession>
<keyword evidence="2" id="KW-1185">Reference proteome</keyword>
<evidence type="ECO:0000313" key="1">
    <source>
        <dbReference type="EMBL" id="SDI66516.1"/>
    </source>
</evidence>
<dbReference type="AlphaFoldDB" id="A0A1G8MF21"/>
<name>A0A1G8MF21_9PSED</name>
<sequence>MHFLITPRRRLGVALTRQEISAATAIKGDIHINEDRNSVLGRATMVASAFNTAPGSPHALPPLFDADVTSMATLGMNISGVEEVDGAFYFQSWWCRIE</sequence>
<gene>
    <name evidence="1" type="ORF">SAMN05216605_115175</name>
</gene>
<reference evidence="2" key="1">
    <citation type="submission" date="2016-10" db="EMBL/GenBank/DDBJ databases">
        <authorList>
            <person name="Varghese N."/>
            <person name="Submissions S."/>
        </authorList>
    </citation>
    <scope>NUCLEOTIDE SEQUENCE [LARGE SCALE GENOMIC DNA]</scope>
    <source>
        <strain evidence="2">ATCC 700689</strain>
    </source>
</reference>
<dbReference type="RefSeq" id="WP_074756836.1">
    <property type="nucleotide sequence ID" value="NZ_FNCO01000015.1"/>
</dbReference>
<protein>
    <submittedName>
        <fullName evidence="1">Uncharacterized protein</fullName>
    </submittedName>
</protein>
<proteinExistence type="predicted"/>
<dbReference type="OrthoDB" id="6893818at2"/>